<dbReference type="Proteomes" id="UP000289323">
    <property type="component" value="Unassembled WGS sequence"/>
</dbReference>
<proteinExistence type="predicted"/>
<organism evidence="1 2">
    <name type="scientific">Thermothielavioides terrestris</name>
    <dbReference type="NCBI Taxonomy" id="2587410"/>
    <lineage>
        <taxon>Eukaryota</taxon>
        <taxon>Fungi</taxon>
        <taxon>Dikarya</taxon>
        <taxon>Ascomycota</taxon>
        <taxon>Pezizomycotina</taxon>
        <taxon>Sordariomycetes</taxon>
        <taxon>Sordariomycetidae</taxon>
        <taxon>Sordariales</taxon>
        <taxon>Chaetomiaceae</taxon>
        <taxon>Thermothielavioides</taxon>
    </lineage>
</organism>
<gene>
    <name evidence="1" type="ORF">TT172_LOCUS5457</name>
</gene>
<reference evidence="1 2" key="1">
    <citation type="submission" date="2018-04" db="EMBL/GenBank/DDBJ databases">
        <authorList>
            <person name="Huttner S."/>
            <person name="Dainat J."/>
        </authorList>
    </citation>
    <scope>NUCLEOTIDE SEQUENCE [LARGE SCALE GENOMIC DNA]</scope>
</reference>
<protein>
    <submittedName>
        <fullName evidence="1">4837031f-33f6-4093-a056-7aec06a8a47d</fullName>
    </submittedName>
</protein>
<dbReference type="EMBL" id="OUUZ01000009">
    <property type="protein sequence ID" value="SPQ23038.1"/>
    <property type="molecule type" value="Genomic_DNA"/>
</dbReference>
<name>A0A3S4APU5_9PEZI</name>
<dbReference type="AlphaFoldDB" id="A0A3S4APU5"/>
<accession>A0A3S4APU5</accession>
<evidence type="ECO:0000313" key="1">
    <source>
        <dbReference type="EMBL" id="SPQ23038.1"/>
    </source>
</evidence>
<sequence>MDYVDGRSLKDLGFKSGTETWGSLIFARRQTAAAKHLYRQLADVYIQLRQLEFPRIGALGLRSRDVSALTCDLDQIGVYNRPLSIDMALQDLDGLQPDDIFPPRETLSTASDFVDGLLRLAHNKLDKEPDQGMDEVEPVSILYAAHHFERFVRDEWLDRSADRGPFVLTHSDMEILMSNLLFDNDYNLVGILDFVLLIQENYSKQVSYLRTAIQEREKALGLSPRLSTEWAHLESCVIAMGLKYPEHAYLVYWDLVFRKEVPRLRGATEEEHDQQHEKEVVPRIKAFIEASEERRAFLERKIREQLGYFEAEKEHYGYKKPRPIIDRVC</sequence>
<evidence type="ECO:0000313" key="2">
    <source>
        <dbReference type="Proteomes" id="UP000289323"/>
    </source>
</evidence>